<dbReference type="AlphaFoldDB" id="A0A9C7G635"/>
<protein>
    <submittedName>
        <fullName evidence="4">Stage II sporulation protein Q</fullName>
    </submittedName>
</protein>
<dbReference type="SUPFAM" id="SSF51261">
    <property type="entry name" value="Duplicated hybrid motif"/>
    <property type="match status" value="1"/>
</dbReference>
<dbReference type="Pfam" id="PF01551">
    <property type="entry name" value="Peptidase_M23"/>
    <property type="match status" value="1"/>
</dbReference>
<evidence type="ECO:0000313" key="5">
    <source>
        <dbReference type="Proteomes" id="UP000789845"/>
    </source>
</evidence>
<feature type="compositionally biased region" description="Basic and acidic residues" evidence="1">
    <location>
        <begin position="273"/>
        <end position="295"/>
    </location>
</feature>
<dbReference type="Proteomes" id="UP000789845">
    <property type="component" value="Unassembled WGS sequence"/>
</dbReference>
<keyword evidence="2" id="KW-0812">Transmembrane</keyword>
<dbReference type="InterPro" id="IPR050570">
    <property type="entry name" value="Cell_wall_metabolism_enzyme"/>
</dbReference>
<gene>
    <name evidence="4" type="primary">spoIIQ</name>
    <name evidence="4" type="ORF">NEOCIP111885_00339</name>
</gene>
<dbReference type="CDD" id="cd12797">
    <property type="entry name" value="M23_peptidase"/>
    <property type="match status" value="1"/>
</dbReference>
<feature type="transmembrane region" description="Helical" evidence="2">
    <location>
        <begin position="23"/>
        <end position="43"/>
    </location>
</feature>
<dbReference type="InterPro" id="IPR016047">
    <property type="entry name" value="M23ase_b-sheet_dom"/>
</dbReference>
<feature type="domain" description="M23ase beta-sheet core" evidence="3">
    <location>
        <begin position="121"/>
        <end position="220"/>
    </location>
</feature>
<evidence type="ECO:0000313" key="4">
    <source>
        <dbReference type="EMBL" id="CAG9606651.1"/>
    </source>
</evidence>
<name>A0A9C7G635_9BACI</name>
<dbReference type="RefSeq" id="WP_230494935.1">
    <property type="nucleotide sequence ID" value="NZ_CAKJTG010000002.1"/>
</dbReference>
<dbReference type="GO" id="GO:0004222">
    <property type="term" value="F:metalloendopeptidase activity"/>
    <property type="evidence" value="ECO:0007669"/>
    <property type="project" value="TreeGrafter"/>
</dbReference>
<keyword evidence="5" id="KW-1185">Reference proteome</keyword>
<evidence type="ECO:0000256" key="1">
    <source>
        <dbReference type="SAM" id="MobiDB-lite"/>
    </source>
</evidence>
<comment type="caution">
    <text evidence="4">The sequence shown here is derived from an EMBL/GenBank/DDBJ whole genome shotgun (WGS) entry which is preliminary data.</text>
</comment>
<dbReference type="EMBL" id="CAKJTG010000002">
    <property type="protein sequence ID" value="CAG9606651.1"/>
    <property type="molecule type" value="Genomic_DNA"/>
</dbReference>
<sequence length="301" mass="32928">MREEEKKRTSQESSFKRFFKKRWAFPAIYIASAAIILTAVLWYQTSNTNVAKDNKYDYNATDIAGKNNNPPAIEVNSALENIKWPLANFETASIQKPFYDVNGSDAEQEAALVEYGNSYQPNTGVDITLGNGETFDVLAALSGTVIKVSAEDTILGNAIVIQHDNNVVTQYQSVKDIKVVEGDKVKQGQPIAKAGQSLLNEEAGVHVHFEIRKDSTPVNPISFFDKPVSSVMVETPAAKEDKAVEEQTSPEGTTETDDSVDTNKNAEGTGTPEEDKKDEGDKTDKKADENADSIKSKTNPS</sequence>
<accession>A0A9C7G635</accession>
<feature type="region of interest" description="Disordered" evidence="1">
    <location>
        <begin position="234"/>
        <end position="301"/>
    </location>
</feature>
<evidence type="ECO:0000259" key="3">
    <source>
        <dbReference type="Pfam" id="PF01551"/>
    </source>
</evidence>
<dbReference type="PANTHER" id="PTHR21666:SF291">
    <property type="entry name" value="STAGE II SPORULATION PROTEIN Q"/>
    <property type="match status" value="1"/>
</dbReference>
<keyword evidence="2" id="KW-1133">Transmembrane helix</keyword>
<dbReference type="Gene3D" id="2.70.70.10">
    <property type="entry name" value="Glucose Permease (Domain IIA)"/>
    <property type="match status" value="1"/>
</dbReference>
<evidence type="ECO:0000256" key="2">
    <source>
        <dbReference type="SAM" id="Phobius"/>
    </source>
</evidence>
<proteinExistence type="predicted"/>
<reference evidence="4" key="1">
    <citation type="submission" date="2021-10" db="EMBL/GenBank/DDBJ databases">
        <authorList>
            <person name="Criscuolo A."/>
        </authorList>
    </citation>
    <scope>NUCLEOTIDE SEQUENCE</scope>
    <source>
        <strain evidence="4">CIP111885</strain>
    </source>
</reference>
<keyword evidence="2" id="KW-0472">Membrane</keyword>
<organism evidence="4 5">
    <name type="scientific">Pseudoneobacillus rhizosphaerae</name>
    <dbReference type="NCBI Taxonomy" id="2880968"/>
    <lineage>
        <taxon>Bacteria</taxon>
        <taxon>Bacillati</taxon>
        <taxon>Bacillota</taxon>
        <taxon>Bacilli</taxon>
        <taxon>Bacillales</taxon>
        <taxon>Bacillaceae</taxon>
        <taxon>Pseudoneobacillus</taxon>
    </lineage>
</organism>
<dbReference type="InterPro" id="IPR011055">
    <property type="entry name" value="Dup_hybrid_motif"/>
</dbReference>
<dbReference type="PANTHER" id="PTHR21666">
    <property type="entry name" value="PEPTIDASE-RELATED"/>
    <property type="match status" value="1"/>
</dbReference>